<dbReference type="Gene3D" id="3.40.50.1110">
    <property type="entry name" value="SGNH hydrolase"/>
    <property type="match status" value="1"/>
</dbReference>
<gene>
    <name evidence="2" type="ORF">CTLFYP3_00467</name>
</gene>
<reference evidence="2" key="1">
    <citation type="submission" date="2019-11" db="EMBL/GenBank/DDBJ databases">
        <authorList>
            <person name="Feng L."/>
        </authorList>
    </citation>
    <scope>NUCLEOTIDE SEQUENCE</scope>
    <source>
        <strain evidence="2">CTertiumLFYP3</strain>
    </source>
</reference>
<dbReference type="InterPro" id="IPR051532">
    <property type="entry name" value="Ester_Hydrolysis_Enzymes"/>
</dbReference>
<organism evidence="2">
    <name type="scientific">Clostridium tertium</name>
    <dbReference type="NCBI Taxonomy" id="1559"/>
    <lineage>
        <taxon>Bacteria</taxon>
        <taxon>Bacillati</taxon>
        <taxon>Bacillota</taxon>
        <taxon>Clostridia</taxon>
        <taxon>Eubacteriales</taxon>
        <taxon>Clostridiaceae</taxon>
        <taxon>Clostridium</taxon>
    </lineage>
</organism>
<feature type="domain" description="SGNH hydrolase-type esterase" evidence="1">
    <location>
        <begin position="39"/>
        <end position="207"/>
    </location>
</feature>
<dbReference type="InterPro" id="IPR013830">
    <property type="entry name" value="SGNH_hydro"/>
</dbReference>
<evidence type="ECO:0000313" key="2">
    <source>
        <dbReference type="EMBL" id="VYT69868.1"/>
    </source>
</evidence>
<dbReference type="RefSeq" id="WP_156624584.1">
    <property type="nucleotide sequence ID" value="NZ_CACRTO010000005.1"/>
</dbReference>
<dbReference type="GO" id="GO:0004622">
    <property type="term" value="F:phosphatidylcholine lysophospholipase activity"/>
    <property type="evidence" value="ECO:0007669"/>
    <property type="project" value="TreeGrafter"/>
</dbReference>
<keyword evidence="2" id="KW-0378">Hydrolase</keyword>
<dbReference type="SUPFAM" id="SSF52266">
    <property type="entry name" value="SGNH hydrolase"/>
    <property type="match status" value="1"/>
</dbReference>
<protein>
    <submittedName>
        <fullName evidence="2">GDSL-like Lipase/Acylhydrolase</fullName>
    </submittedName>
</protein>
<name>A0A6N2YVS2_9CLOT</name>
<dbReference type="PANTHER" id="PTHR30383">
    <property type="entry name" value="THIOESTERASE 1/PROTEASE 1/LYSOPHOSPHOLIPASE L1"/>
    <property type="match status" value="1"/>
</dbReference>
<dbReference type="InterPro" id="IPR036514">
    <property type="entry name" value="SGNH_hydro_sf"/>
</dbReference>
<dbReference type="EMBL" id="CACRTO010000005">
    <property type="protein sequence ID" value="VYT69868.1"/>
    <property type="molecule type" value="Genomic_DNA"/>
</dbReference>
<accession>A0A6N2YVS2</accession>
<dbReference type="PANTHER" id="PTHR30383:SF5">
    <property type="entry name" value="SGNH HYDROLASE-TYPE ESTERASE DOMAIN-CONTAINING PROTEIN"/>
    <property type="match status" value="1"/>
</dbReference>
<dbReference type="Pfam" id="PF13472">
    <property type="entry name" value="Lipase_GDSL_2"/>
    <property type="match status" value="1"/>
</dbReference>
<evidence type="ECO:0000259" key="1">
    <source>
        <dbReference type="Pfam" id="PF13472"/>
    </source>
</evidence>
<sequence length="226" mass="26060">MKEDMVFNDDQYQLREYQIDIMKRIISNNKYSISDGIVFLGDSIVEAYDINKYIPEISNKYNCGIPGFTSETLLWICDEAVIKYKPLLVYISIGTNDLGNTNMRSPRKIALNIDKLIRLIKGNIENVKILIVSTTPCDENRQGPKVGKNLRTNFNISIVNKEIKKISDRYENVNFIDIFNEFIDNESGNIKEIYTTDGLHLTSKGYEKLTDIIKPVLINLYKNLEE</sequence>
<proteinExistence type="predicted"/>
<dbReference type="AlphaFoldDB" id="A0A6N2YVS2"/>